<dbReference type="SUPFAM" id="SSF52743">
    <property type="entry name" value="Subtilisin-like"/>
    <property type="match status" value="1"/>
</dbReference>
<dbReference type="Pfam" id="PF00082">
    <property type="entry name" value="Peptidase_S8"/>
    <property type="match status" value="1"/>
</dbReference>
<keyword evidence="8" id="KW-1185">Reference proteome</keyword>
<comment type="similarity">
    <text evidence="1 5">Belongs to the peptidase S8 family.</text>
</comment>
<proteinExistence type="inferred from homology"/>
<evidence type="ECO:0000256" key="2">
    <source>
        <dbReference type="ARBA" id="ARBA00022670"/>
    </source>
</evidence>
<feature type="active site" description="Charge relay system" evidence="5">
    <location>
        <position position="388"/>
    </location>
</feature>
<dbReference type="Proteomes" id="UP000664534">
    <property type="component" value="Unassembled WGS sequence"/>
</dbReference>
<dbReference type="InterPro" id="IPR036852">
    <property type="entry name" value="Peptidase_S8/S53_dom_sf"/>
</dbReference>
<dbReference type="PANTHER" id="PTHR43806">
    <property type="entry name" value="PEPTIDASE S8"/>
    <property type="match status" value="1"/>
</dbReference>
<gene>
    <name evidence="7" type="ORF">IMSHALPRED_005166</name>
</gene>
<evidence type="ECO:0000313" key="8">
    <source>
        <dbReference type="Proteomes" id="UP000664534"/>
    </source>
</evidence>
<dbReference type="GO" id="GO:0004252">
    <property type="term" value="F:serine-type endopeptidase activity"/>
    <property type="evidence" value="ECO:0007669"/>
    <property type="project" value="UniProtKB-UniRule"/>
</dbReference>
<name>A0A8H3FD44_9LECA</name>
<dbReference type="InterPro" id="IPR000209">
    <property type="entry name" value="Peptidase_S8/S53_dom"/>
</dbReference>
<dbReference type="GO" id="GO:0006508">
    <property type="term" value="P:proteolysis"/>
    <property type="evidence" value="ECO:0007669"/>
    <property type="project" value="UniProtKB-KW"/>
</dbReference>
<evidence type="ECO:0000313" key="7">
    <source>
        <dbReference type="EMBL" id="CAF9921374.1"/>
    </source>
</evidence>
<evidence type="ECO:0000259" key="6">
    <source>
        <dbReference type="Pfam" id="PF00082"/>
    </source>
</evidence>
<feature type="domain" description="Peptidase S8/S53" evidence="6">
    <location>
        <begin position="208"/>
        <end position="404"/>
    </location>
</feature>
<evidence type="ECO:0000256" key="1">
    <source>
        <dbReference type="ARBA" id="ARBA00011073"/>
    </source>
</evidence>
<dbReference type="OrthoDB" id="1896086at2759"/>
<organism evidence="7 8">
    <name type="scientific">Imshaugia aleurites</name>
    <dbReference type="NCBI Taxonomy" id="172621"/>
    <lineage>
        <taxon>Eukaryota</taxon>
        <taxon>Fungi</taxon>
        <taxon>Dikarya</taxon>
        <taxon>Ascomycota</taxon>
        <taxon>Pezizomycotina</taxon>
        <taxon>Lecanoromycetes</taxon>
        <taxon>OSLEUM clade</taxon>
        <taxon>Lecanoromycetidae</taxon>
        <taxon>Lecanorales</taxon>
        <taxon>Lecanorineae</taxon>
        <taxon>Parmeliaceae</taxon>
        <taxon>Imshaugia</taxon>
    </lineage>
</organism>
<comment type="caution">
    <text evidence="7">The sequence shown here is derived from an EMBL/GenBank/DDBJ whole genome shotgun (WGS) entry which is preliminary data.</text>
</comment>
<keyword evidence="3 5" id="KW-0378">Hydrolase</keyword>
<evidence type="ECO:0000256" key="5">
    <source>
        <dbReference type="PROSITE-ProRule" id="PRU01240"/>
    </source>
</evidence>
<protein>
    <recommendedName>
        <fullName evidence="6">Peptidase S8/S53 domain-containing protein</fullName>
    </recommendedName>
</protein>
<dbReference type="PROSITE" id="PS51892">
    <property type="entry name" value="SUBTILASE"/>
    <property type="match status" value="1"/>
</dbReference>
<reference evidence="7" key="1">
    <citation type="submission" date="2021-03" db="EMBL/GenBank/DDBJ databases">
        <authorList>
            <person name="Tagirdzhanova G."/>
        </authorList>
    </citation>
    <scope>NUCLEOTIDE SEQUENCE</scope>
</reference>
<sequence>MTQLVDTGITDTYYVWPKNGIGKSGYKTILTSLTGITGLTLDDIMVSQLGTDFSDVNFFTVNMKEDAAFMVANVSEVLTVTLKGTGAAAVYFDLKQTEDDLTGNATIHNKRDDPYTIDTNQRPEMVYVSQPRDFVGGSLLRLLGGKYVYPKSAGKGSVFYMIDSGADETNKEFDNIRRWWRWAGPSYDRNANQGEYPEPIIGDFPQDPHGTLVLSKGAGAAYGVAKYPYVVIVRRPQTNYLEDAIDQLTWIIEDWLSIREVVTVKVAVINMSWGFLLSELEAEDKLKLPRFQSILVRAIQEGLLPIAAAGNGPGRVASYPALFPSPYDWNGLTRPPPAYSIMVIGSTDNAGRISSRSCTALWVQLTAPSVDVTTAIYHDTPDVSSGTSLASSQIAGLGTVLAAEGNYGSVQGSWQNGVTRLRQEIMFLAYSRSPVTPVNLDRYPLGIWNGVLEVNGVCGTWDPPTQKRDATPDECSIETSPASSLAIAAQTSIASSSAIAAHTSIASSPATVSSGQIFTNVTVAPSSVILGFNQTSLLTTIVSQLSEMCDPASSTCTEYGEIDNVYSYFGNMVTKGILKIKIPESGYKNRAQRDGLILRAGQAMSGSGANCATYEKEAGNCPRRREVGGDSPCDVTYVDVCHYTDSVDVVVFQDGVGLIAQTQIEFSFDFPGEALLCEEVVAAIDVDTFLAALFPEIAATLVEIREALGVEEAWCNDINKILTQAGTEAQRKR</sequence>
<accession>A0A8H3FD44</accession>
<evidence type="ECO:0000256" key="3">
    <source>
        <dbReference type="ARBA" id="ARBA00022801"/>
    </source>
</evidence>
<dbReference type="AlphaFoldDB" id="A0A8H3FD44"/>
<feature type="active site" description="Charge relay system" evidence="5">
    <location>
        <position position="209"/>
    </location>
</feature>
<evidence type="ECO:0000256" key="4">
    <source>
        <dbReference type="ARBA" id="ARBA00022825"/>
    </source>
</evidence>
<feature type="active site" description="Charge relay system" evidence="5">
    <location>
        <position position="163"/>
    </location>
</feature>
<dbReference type="InterPro" id="IPR050131">
    <property type="entry name" value="Peptidase_S8_subtilisin-like"/>
</dbReference>
<keyword evidence="2 5" id="KW-0645">Protease</keyword>
<keyword evidence="4 5" id="KW-0720">Serine protease</keyword>
<dbReference type="PANTHER" id="PTHR43806:SF11">
    <property type="entry name" value="CEREVISIN-RELATED"/>
    <property type="match status" value="1"/>
</dbReference>
<dbReference type="Gene3D" id="3.40.50.200">
    <property type="entry name" value="Peptidase S8/S53 domain"/>
    <property type="match status" value="1"/>
</dbReference>
<dbReference type="EMBL" id="CAJPDT010000027">
    <property type="protein sequence ID" value="CAF9921374.1"/>
    <property type="molecule type" value="Genomic_DNA"/>
</dbReference>